<dbReference type="OrthoDB" id="41289at10239"/>
<evidence type="ECO:0000313" key="2">
    <source>
        <dbReference type="Proteomes" id="UP000016880"/>
    </source>
</evidence>
<dbReference type="Proteomes" id="UP000016880">
    <property type="component" value="Segment"/>
</dbReference>
<protein>
    <submittedName>
        <fullName evidence="1">Uncharacterized protein</fullName>
    </submittedName>
</protein>
<evidence type="ECO:0000313" key="1">
    <source>
        <dbReference type="EMBL" id="AGW43733.1"/>
    </source>
</evidence>
<reference evidence="1 2" key="1">
    <citation type="journal article" date="2015" name="Appl. Microbiol. Biotechnol.">
        <title>The potential of the endolysin Lysdb from Lactobacillus delbrueckii phage for combating Staphylococcus aureus during cheese manufacture from raw milk.</title>
        <authorList>
            <person name="Guo T."/>
            <person name="Xin Y."/>
            <person name="Zhang C."/>
            <person name="Ouyang X."/>
            <person name="Kong J."/>
        </authorList>
    </citation>
    <scope>NUCLEOTIDE SEQUENCE [LARGE SCALE GENOMIC DNA]</scope>
</reference>
<keyword evidence="2" id="KW-1185">Reference proteome</keyword>
<dbReference type="GeneID" id="18158503"/>
<dbReference type="RefSeq" id="YP_008770221.1">
    <property type="nucleotide sequence ID" value="NC_022762.1"/>
</dbReference>
<dbReference type="KEGG" id="vg:18158503"/>
<gene>
    <name evidence="1" type="ORF">phiLdb_00056</name>
</gene>
<dbReference type="EMBL" id="KF188410">
    <property type="protein sequence ID" value="AGW43733.1"/>
    <property type="molecule type" value="Genomic_DNA"/>
</dbReference>
<name>U3PCV8_9CAUD</name>
<organism evidence="1 2">
    <name type="scientific">Lactobacillus phage phiLdb</name>
    <dbReference type="NCBI Taxonomy" id="1399942"/>
    <lineage>
        <taxon>Viruses</taxon>
        <taxon>Duplodnaviria</taxon>
        <taxon>Heunggongvirae</taxon>
        <taxon>Uroviricota</taxon>
        <taxon>Caudoviricetes</taxon>
        <taxon>Cequinquevirus</taxon>
        <taxon>Cequinquevirus Ldb</taxon>
    </lineage>
</organism>
<proteinExistence type="predicted"/>
<accession>U3PCV8</accession>
<sequence>MLGTLRMLCEQASGSYFKGNVTINDKDLHERLLAEYAKVGKSVSYEEMMKMLFNLKRKRCIRLDCEFIGEDIYNAKEGDTVYTIKLLKNSMNY</sequence>